<organism evidence="1 2">
    <name type="scientific">Hypoxylon rubiginosum</name>
    <dbReference type="NCBI Taxonomy" id="110542"/>
    <lineage>
        <taxon>Eukaryota</taxon>
        <taxon>Fungi</taxon>
        <taxon>Dikarya</taxon>
        <taxon>Ascomycota</taxon>
        <taxon>Pezizomycotina</taxon>
        <taxon>Sordariomycetes</taxon>
        <taxon>Xylariomycetidae</taxon>
        <taxon>Xylariales</taxon>
        <taxon>Hypoxylaceae</taxon>
        <taxon>Hypoxylon</taxon>
    </lineage>
</organism>
<keyword evidence="2" id="KW-1185">Reference proteome</keyword>
<protein>
    <submittedName>
        <fullName evidence="1">Uncharacterized protein</fullName>
    </submittedName>
</protein>
<dbReference type="Proteomes" id="UP001497700">
    <property type="component" value="Unassembled WGS sequence"/>
</dbReference>
<proteinExistence type="predicted"/>
<evidence type="ECO:0000313" key="2">
    <source>
        <dbReference type="Proteomes" id="UP001497700"/>
    </source>
</evidence>
<reference evidence="1 2" key="1">
    <citation type="journal article" date="2022" name="New Phytol.">
        <title>Ecological generalism drives hyperdiversity of secondary metabolite gene clusters in xylarialean endophytes.</title>
        <authorList>
            <person name="Franco M.E.E."/>
            <person name="Wisecaver J.H."/>
            <person name="Arnold A.E."/>
            <person name="Ju Y.M."/>
            <person name="Slot J.C."/>
            <person name="Ahrendt S."/>
            <person name="Moore L.P."/>
            <person name="Eastman K.E."/>
            <person name="Scott K."/>
            <person name="Konkel Z."/>
            <person name="Mondo S.J."/>
            <person name="Kuo A."/>
            <person name="Hayes R.D."/>
            <person name="Haridas S."/>
            <person name="Andreopoulos B."/>
            <person name="Riley R."/>
            <person name="LaButti K."/>
            <person name="Pangilinan J."/>
            <person name="Lipzen A."/>
            <person name="Amirebrahimi M."/>
            <person name="Yan J."/>
            <person name="Adam C."/>
            <person name="Keymanesh K."/>
            <person name="Ng V."/>
            <person name="Louie K."/>
            <person name="Northen T."/>
            <person name="Drula E."/>
            <person name="Henrissat B."/>
            <person name="Hsieh H.M."/>
            <person name="Youens-Clark K."/>
            <person name="Lutzoni F."/>
            <person name="Miadlikowska J."/>
            <person name="Eastwood D.C."/>
            <person name="Hamelin R.C."/>
            <person name="Grigoriev I.V."/>
            <person name="U'Ren J.M."/>
        </authorList>
    </citation>
    <scope>NUCLEOTIDE SEQUENCE [LARGE SCALE GENOMIC DNA]</scope>
    <source>
        <strain evidence="1 2">CBS 119005</strain>
    </source>
</reference>
<accession>A0ACB9Z5B9</accession>
<gene>
    <name evidence="1" type="ORF">F4820DRAFT_266415</name>
</gene>
<name>A0ACB9Z5B9_9PEZI</name>
<evidence type="ECO:0000313" key="1">
    <source>
        <dbReference type="EMBL" id="KAI4866195.1"/>
    </source>
</evidence>
<comment type="caution">
    <text evidence="1">The sequence shown here is derived from an EMBL/GenBank/DDBJ whole genome shotgun (WGS) entry which is preliminary data.</text>
</comment>
<dbReference type="EMBL" id="MU393462">
    <property type="protein sequence ID" value="KAI4866195.1"/>
    <property type="molecule type" value="Genomic_DNA"/>
</dbReference>
<sequence>MAPMADNDDGHYDAGAPLDGGASPAVLAGSDKHFSPTGLEIGIITAVVVVVFFSLVGLFVWRSRKNRAARMADAGSPNATSIPIDEHLFHPVESQDSRDSREPVPPPKFEQAHGPQAQPVTPSPYPTRSRRGGKRDSVEEHEIAARF</sequence>